<evidence type="ECO:0000313" key="2">
    <source>
        <dbReference type="Proteomes" id="UP000295726"/>
    </source>
</evidence>
<dbReference type="InterPro" id="IPR047727">
    <property type="entry name" value="Sce7725-like"/>
</dbReference>
<dbReference type="OrthoDB" id="8910160at2"/>
<protein>
    <recommendedName>
        <fullName evidence="3">Sce7725 family protein</fullName>
    </recommendedName>
</protein>
<organism evidence="1 2">
    <name type="scientific">Muricomes intestini</name>
    <dbReference type="NCBI Taxonomy" id="1796634"/>
    <lineage>
        <taxon>Bacteria</taxon>
        <taxon>Bacillati</taxon>
        <taxon>Bacillota</taxon>
        <taxon>Clostridia</taxon>
        <taxon>Lachnospirales</taxon>
        <taxon>Lachnospiraceae</taxon>
        <taxon>Muricomes</taxon>
    </lineage>
</organism>
<name>A0A4V2UR85_9FIRM</name>
<evidence type="ECO:0000313" key="1">
    <source>
        <dbReference type="EMBL" id="TCS75021.1"/>
    </source>
</evidence>
<dbReference type="RefSeq" id="WP_132383525.1">
    <property type="nucleotide sequence ID" value="NZ_SLZZ01000032.1"/>
</dbReference>
<gene>
    <name evidence="1" type="ORF">EDD59_13214</name>
</gene>
<dbReference type="EMBL" id="SLZZ01000032">
    <property type="protein sequence ID" value="TCS75021.1"/>
    <property type="molecule type" value="Genomic_DNA"/>
</dbReference>
<dbReference type="Proteomes" id="UP000295726">
    <property type="component" value="Unassembled WGS sequence"/>
</dbReference>
<keyword evidence="2" id="KW-1185">Reference proteome</keyword>
<dbReference type="NCBIfam" id="NF033831">
    <property type="entry name" value="sce7725_fam"/>
    <property type="match status" value="1"/>
</dbReference>
<reference evidence="1 2" key="1">
    <citation type="submission" date="2019-03" db="EMBL/GenBank/DDBJ databases">
        <title>Genomic Encyclopedia of Type Strains, Phase IV (KMG-IV): sequencing the most valuable type-strain genomes for metagenomic binning, comparative biology and taxonomic classification.</title>
        <authorList>
            <person name="Goeker M."/>
        </authorList>
    </citation>
    <scope>NUCLEOTIDE SEQUENCE [LARGE SCALE GENOMIC DNA]</scope>
    <source>
        <strain evidence="1 2">DSM 29489</strain>
    </source>
</reference>
<comment type="caution">
    <text evidence="1">The sequence shown here is derived from an EMBL/GenBank/DDBJ whole genome shotgun (WGS) entry which is preliminary data.</text>
</comment>
<dbReference type="AlphaFoldDB" id="A0A4V2UR85"/>
<sequence>MYFPYLRGRQFELIALRELVEKNVLSDRIIPIIEPVKLSSTLIKTIDAYGENKRPLALITNPRVGSFSSDAKEEKNEKLQISLSERLKGNPYILYMNLLRAKVYPIKFIESHGDNMGTICTDKDAIPVYEACFAELDTKYNLIPDEGGFRRKIRKNRVIFADRFNKQNRNNDYIDVNDEPFSEDHLYYKEDGYVGFADYSVVGEEYNDTGFAPYAVAIHIVYFDTDESLRVKHFVSDSNDDISDPAGKFQEALAKLIEWNEEKKLDTLAMKAFEDLYRREAYPGLGPVKKLSIMHHLELIGKYFDRE</sequence>
<evidence type="ECO:0008006" key="3">
    <source>
        <dbReference type="Google" id="ProtNLM"/>
    </source>
</evidence>
<accession>A0A4V2UR85</accession>
<proteinExistence type="predicted"/>